<dbReference type="OrthoDB" id="6219513at2759"/>
<dbReference type="PANTHER" id="PTHR24416">
    <property type="entry name" value="TYROSINE-PROTEIN KINASE RECEPTOR"/>
    <property type="match status" value="1"/>
</dbReference>
<evidence type="ECO:0000256" key="1">
    <source>
        <dbReference type="SAM" id="MobiDB-lite"/>
    </source>
</evidence>
<organism evidence="3 4">
    <name type="scientific">Fasciola gigantica</name>
    <name type="common">Giant liver fluke</name>
    <dbReference type="NCBI Taxonomy" id="46835"/>
    <lineage>
        <taxon>Eukaryota</taxon>
        <taxon>Metazoa</taxon>
        <taxon>Spiralia</taxon>
        <taxon>Lophotrochozoa</taxon>
        <taxon>Platyhelminthes</taxon>
        <taxon>Trematoda</taxon>
        <taxon>Digenea</taxon>
        <taxon>Plagiorchiida</taxon>
        <taxon>Echinostomata</taxon>
        <taxon>Echinostomatoidea</taxon>
        <taxon>Fasciolidae</taxon>
        <taxon>Fasciola</taxon>
    </lineage>
</organism>
<keyword evidence="3" id="KW-0418">Kinase</keyword>
<reference evidence="3 4" key="1">
    <citation type="submission" date="2019-04" db="EMBL/GenBank/DDBJ databases">
        <title>Annotation for the trematode Fasciola gigantica.</title>
        <authorList>
            <person name="Choi Y.-J."/>
        </authorList>
    </citation>
    <scope>NUCLEOTIDE SEQUENCE [LARGE SCALE GENOMIC DNA]</scope>
    <source>
        <strain evidence="3">Uganda_cow_1</strain>
    </source>
</reference>
<dbReference type="GO" id="GO:0007169">
    <property type="term" value="P:cell surface receptor protein tyrosine kinase signaling pathway"/>
    <property type="evidence" value="ECO:0007669"/>
    <property type="project" value="TreeGrafter"/>
</dbReference>
<sequence length="481" mass="53093">MKTKWLSVPVECLFDGWQSKRSRIASIRIKQMFGLTVSHCGKFLPTVVAHEDVETKNIKDHVMKGGRLTQPEICTLDVYMVMVKCWMEDYESRPTFAELTRTFHNFCKTPGRYLYIQGDEYAINYHASTYSTNISADTHELQPLLHRGMPDGGTYGVKSNGSLNHNTFAEVSTGTMPPNSPNRFTRSPNQLDYPHASTGPRTDQFHLSHSLDPDDSQAQLPTRTNPTSHGMWPIRGRNTGTMGVSGHSLAAASPRVEAIGGVKPRRFDNLLPNPVNSETPTTVGGASPRNLSRQIVPLASREDSWLTEAPDSPAWHPPTNGNPGIMNRRSPGVVHRPDSSLAHEGPSIPCTAQLGGRTEQFNPQLSRTDDSSSYLLPPIPAPIKLPEDGYLEPKSTPVTPLPGFPVTADQVKNERPEPVRGTVLEDEYLTPKRNGPTEDITPATDFGISNMEYFMQPYLPSSSCDYPDTQRTVADGSENDS</sequence>
<dbReference type="GO" id="GO:0008284">
    <property type="term" value="P:positive regulation of cell population proliferation"/>
    <property type="evidence" value="ECO:0007669"/>
    <property type="project" value="TreeGrafter"/>
</dbReference>
<dbReference type="EMBL" id="SUNJ01011500">
    <property type="protein sequence ID" value="TPP58821.1"/>
    <property type="molecule type" value="Genomic_DNA"/>
</dbReference>
<dbReference type="SUPFAM" id="SSF56112">
    <property type="entry name" value="Protein kinase-like (PK-like)"/>
    <property type="match status" value="1"/>
</dbReference>
<name>A0A504YE79_FASGI</name>
<protein>
    <submittedName>
        <fullName evidence="3">Receptor protein-tyrosine kinase</fullName>
    </submittedName>
</protein>
<keyword evidence="3" id="KW-0808">Transferase</keyword>
<accession>A0A504YE79</accession>
<dbReference type="PANTHER" id="PTHR24416:SF566">
    <property type="entry name" value="EPIDERMAL GROWTH FACTOR RECEPTOR"/>
    <property type="match status" value="1"/>
</dbReference>
<dbReference type="GO" id="GO:0022008">
    <property type="term" value="P:neurogenesis"/>
    <property type="evidence" value="ECO:0007669"/>
    <property type="project" value="TreeGrafter"/>
</dbReference>
<dbReference type="InterPro" id="IPR001245">
    <property type="entry name" value="Ser-Thr/Tyr_kinase_cat_dom"/>
</dbReference>
<dbReference type="GO" id="GO:0043066">
    <property type="term" value="P:negative regulation of apoptotic process"/>
    <property type="evidence" value="ECO:0007669"/>
    <property type="project" value="TreeGrafter"/>
</dbReference>
<dbReference type="InterPro" id="IPR011009">
    <property type="entry name" value="Kinase-like_dom_sf"/>
</dbReference>
<dbReference type="Pfam" id="PF07714">
    <property type="entry name" value="PK_Tyr_Ser-Thr"/>
    <property type="match status" value="1"/>
</dbReference>
<feature type="compositionally biased region" description="Polar residues" evidence="1">
    <location>
        <begin position="274"/>
        <end position="291"/>
    </location>
</feature>
<dbReference type="GO" id="GO:0009925">
    <property type="term" value="C:basal plasma membrane"/>
    <property type="evidence" value="ECO:0007669"/>
    <property type="project" value="TreeGrafter"/>
</dbReference>
<feature type="compositionally biased region" description="Polar residues" evidence="1">
    <location>
        <begin position="459"/>
        <end position="472"/>
    </location>
</feature>
<feature type="region of interest" description="Disordered" evidence="1">
    <location>
        <begin position="459"/>
        <end position="481"/>
    </location>
</feature>
<comment type="caution">
    <text evidence="3">The sequence shown here is derived from an EMBL/GenBank/DDBJ whole genome shotgun (WGS) entry which is preliminary data.</text>
</comment>
<evidence type="ECO:0000313" key="4">
    <source>
        <dbReference type="Proteomes" id="UP000316759"/>
    </source>
</evidence>
<feature type="compositionally biased region" description="Basic and acidic residues" evidence="1">
    <location>
        <begin position="203"/>
        <end position="212"/>
    </location>
</feature>
<dbReference type="InterPro" id="IPR050122">
    <property type="entry name" value="RTK"/>
</dbReference>
<feature type="compositionally biased region" description="Polar residues" evidence="1">
    <location>
        <begin position="216"/>
        <end position="228"/>
    </location>
</feature>
<dbReference type="AlphaFoldDB" id="A0A504YE79"/>
<evidence type="ECO:0000259" key="2">
    <source>
        <dbReference type="Pfam" id="PF07714"/>
    </source>
</evidence>
<dbReference type="Proteomes" id="UP000316759">
    <property type="component" value="Unassembled WGS sequence"/>
</dbReference>
<feature type="region of interest" description="Disordered" evidence="1">
    <location>
        <begin position="304"/>
        <end position="355"/>
    </location>
</feature>
<feature type="region of interest" description="Disordered" evidence="1">
    <location>
        <begin position="166"/>
        <end position="234"/>
    </location>
</feature>
<gene>
    <name evidence="3" type="ORF">FGIG_03847</name>
</gene>
<dbReference type="STRING" id="46835.A0A504YE79"/>
<keyword evidence="4" id="KW-1185">Reference proteome</keyword>
<proteinExistence type="predicted"/>
<keyword evidence="3" id="KW-0829">Tyrosine-protein kinase</keyword>
<feature type="domain" description="Serine-threonine/tyrosine-protein kinase catalytic" evidence="2">
    <location>
        <begin position="50"/>
        <end position="102"/>
    </location>
</feature>
<keyword evidence="3" id="KW-0675">Receptor</keyword>
<dbReference type="GO" id="GO:0004714">
    <property type="term" value="F:transmembrane receptor protein tyrosine kinase activity"/>
    <property type="evidence" value="ECO:0007669"/>
    <property type="project" value="TreeGrafter"/>
</dbReference>
<dbReference type="Gene3D" id="1.10.510.10">
    <property type="entry name" value="Transferase(Phosphotransferase) domain 1"/>
    <property type="match status" value="1"/>
</dbReference>
<dbReference type="GO" id="GO:0043235">
    <property type="term" value="C:receptor complex"/>
    <property type="evidence" value="ECO:0007669"/>
    <property type="project" value="TreeGrafter"/>
</dbReference>
<feature type="compositionally biased region" description="Polar residues" evidence="1">
    <location>
        <begin position="166"/>
        <end position="190"/>
    </location>
</feature>
<feature type="region of interest" description="Disordered" evidence="1">
    <location>
        <begin position="270"/>
        <end position="291"/>
    </location>
</feature>
<evidence type="ECO:0000313" key="3">
    <source>
        <dbReference type="EMBL" id="TPP58821.1"/>
    </source>
</evidence>